<dbReference type="AlphaFoldDB" id="A0AAU2V4Z4"/>
<evidence type="ECO:0000313" key="1">
    <source>
        <dbReference type="EMBL" id="WTW62229.1"/>
    </source>
</evidence>
<accession>A0AAU2V4Z4</accession>
<name>A0AAU2V4Z4_9ACTN</name>
<proteinExistence type="predicted"/>
<protein>
    <submittedName>
        <fullName evidence="1">Uncharacterized protein</fullName>
    </submittedName>
</protein>
<sequence length="222" mass="25083">MKIPLTIHQVTLKSRQFKVIRPAAPPSRAVLLDQDRYLGAYLDQDAAYLIAGLWELAASSPRALIHLPMRSNPAPSHDLPGHGTRQLDLVLLHHSLQFAPSRWKDVRARLGTGRRRTVTLPGASRADADRDSPGVEARHYKENRDLFHQHLHAETLFMTGSAKVFRETAPRFRELGRRGPGFAPGHPGHSHCCTELHSTEGILGNAREMHIEYRDQWESRPR</sequence>
<reference evidence="1" key="1">
    <citation type="submission" date="2022-10" db="EMBL/GenBank/DDBJ databases">
        <title>The complete genomes of actinobacterial strains from the NBC collection.</title>
        <authorList>
            <person name="Joergensen T.S."/>
            <person name="Alvarez Arevalo M."/>
            <person name="Sterndorff E.B."/>
            <person name="Faurdal D."/>
            <person name="Vuksanovic O."/>
            <person name="Mourched A.-S."/>
            <person name="Charusanti P."/>
            <person name="Shaw S."/>
            <person name="Blin K."/>
            <person name="Weber T."/>
        </authorList>
    </citation>
    <scope>NUCLEOTIDE SEQUENCE</scope>
    <source>
        <strain evidence="1">NBC_00003</strain>
    </source>
</reference>
<dbReference type="EMBL" id="CP108318">
    <property type="protein sequence ID" value="WTW62229.1"/>
    <property type="molecule type" value="Genomic_DNA"/>
</dbReference>
<organism evidence="1">
    <name type="scientific">Streptomyces sp. NBC_00003</name>
    <dbReference type="NCBI Taxonomy" id="2903608"/>
    <lineage>
        <taxon>Bacteria</taxon>
        <taxon>Bacillati</taxon>
        <taxon>Actinomycetota</taxon>
        <taxon>Actinomycetes</taxon>
        <taxon>Kitasatosporales</taxon>
        <taxon>Streptomycetaceae</taxon>
        <taxon>Streptomyces</taxon>
    </lineage>
</organism>
<gene>
    <name evidence="1" type="ORF">OG549_17075</name>
</gene>